<feature type="transmembrane region" description="Helical" evidence="8">
    <location>
        <begin position="191"/>
        <end position="213"/>
    </location>
</feature>
<gene>
    <name evidence="10" type="ORF">C8D89_105208</name>
</gene>
<evidence type="ECO:0000259" key="9">
    <source>
        <dbReference type="Pfam" id="PF00892"/>
    </source>
</evidence>
<evidence type="ECO:0000256" key="7">
    <source>
        <dbReference type="ARBA" id="ARBA00023136"/>
    </source>
</evidence>
<keyword evidence="3" id="KW-0813">Transport</keyword>
<reference evidence="10 11" key="1">
    <citation type="submission" date="2018-04" db="EMBL/GenBank/DDBJ databases">
        <title>Genomic Encyclopedia of Type Strains, Phase IV (KMG-IV): sequencing the most valuable type-strain genomes for metagenomic binning, comparative biology and taxonomic classification.</title>
        <authorList>
            <person name="Goeker M."/>
        </authorList>
    </citation>
    <scope>NUCLEOTIDE SEQUENCE [LARGE SCALE GENOMIC DNA]</scope>
    <source>
        <strain evidence="10 11">DSM 45771</strain>
    </source>
</reference>
<feature type="transmembrane region" description="Helical" evidence="8">
    <location>
        <begin position="140"/>
        <end position="156"/>
    </location>
</feature>
<evidence type="ECO:0000256" key="2">
    <source>
        <dbReference type="ARBA" id="ARBA00007362"/>
    </source>
</evidence>
<dbReference type="Proteomes" id="UP000245639">
    <property type="component" value="Unassembled WGS sequence"/>
</dbReference>
<comment type="caution">
    <text evidence="10">The sequence shown here is derived from an EMBL/GenBank/DDBJ whole genome shotgun (WGS) entry which is preliminary data.</text>
</comment>
<feature type="transmembrane region" description="Helical" evidence="8">
    <location>
        <begin position="116"/>
        <end position="133"/>
    </location>
</feature>
<evidence type="ECO:0000256" key="5">
    <source>
        <dbReference type="ARBA" id="ARBA00022692"/>
    </source>
</evidence>
<evidence type="ECO:0000256" key="4">
    <source>
        <dbReference type="ARBA" id="ARBA00022475"/>
    </source>
</evidence>
<dbReference type="RefSeq" id="WP_243418044.1">
    <property type="nucleotide sequence ID" value="NZ_QEKW01000005.1"/>
</dbReference>
<evidence type="ECO:0000256" key="3">
    <source>
        <dbReference type="ARBA" id="ARBA00022448"/>
    </source>
</evidence>
<feature type="transmembrane region" description="Helical" evidence="8">
    <location>
        <begin position="279"/>
        <end position="300"/>
    </location>
</feature>
<feature type="transmembrane region" description="Helical" evidence="8">
    <location>
        <begin position="225"/>
        <end position="244"/>
    </location>
</feature>
<comment type="similarity">
    <text evidence="2">Belongs to the EamA transporter family.</text>
</comment>
<dbReference type="InterPro" id="IPR000620">
    <property type="entry name" value="EamA_dom"/>
</dbReference>
<dbReference type="SUPFAM" id="SSF103481">
    <property type="entry name" value="Multidrug resistance efflux transporter EmrE"/>
    <property type="match status" value="2"/>
</dbReference>
<dbReference type="Pfam" id="PF00892">
    <property type="entry name" value="EamA"/>
    <property type="match status" value="1"/>
</dbReference>
<feature type="transmembrane region" description="Helical" evidence="8">
    <location>
        <begin position="84"/>
        <end position="104"/>
    </location>
</feature>
<evidence type="ECO:0000256" key="8">
    <source>
        <dbReference type="SAM" id="Phobius"/>
    </source>
</evidence>
<proteinExistence type="inferred from homology"/>
<keyword evidence="7 8" id="KW-0472">Membrane</keyword>
<organism evidence="10 11">
    <name type="scientific">Actinomycetospora cinnamomea</name>
    <dbReference type="NCBI Taxonomy" id="663609"/>
    <lineage>
        <taxon>Bacteria</taxon>
        <taxon>Bacillati</taxon>
        <taxon>Actinomycetota</taxon>
        <taxon>Actinomycetes</taxon>
        <taxon>Pseudonocardiales</taxon>
        <taxon>Pseudonocardiaceae</taxon>
        <taxon>Actinomycetospora</taxon>
    </lineage>
</organism>
<keyword evidence="6 8" id="KW-1133">Transmembrane helix</keyword>
<evidence type="ECO:0000313" key="10">
    <source>
        <dbReference type="EMBL" id="PVZ10132.1"/>
    </source>
</evidence>
<dbReference type="GO" id="GO:0005886">
    <property type="term" value="C:plasma membrane"/>
    <property type="evidence" value="ECO:0007669"/>
    <property type="project" value="UniProtKB-SubCell"/>
</dbReference>
<keyword evidence="11" id="KW-1185">Reference proteome</keyword>
<feature type="domain" description="EamA" evidence="9">
    <location>
        <begin position="22"/>
        <end position="156"/>
    </location>
</feature>
<dbReference type="PANTHER" id="PTHR22911">
    <property type="entry name" value="ACYL-MALONYL CONDENSING ENZYME-RELATED"/>
    <property type="match status" value="1"/>
</dbReference>
<keyword evidence="5 8" id="KW-0812">Transmembrane</keyword>
<feature type="transmembrane region" description="Helical" evidence="8">
    <location>
        <begin position="162"/>
        <end position="179"/>
    </location>
</feature>
<accession>A0A2U1FD84</accession>
<feature type="transmembrane region" description="Helical" evidence="8">
    <location>
        <begin position="53"/>
        <end position="72"/>
    </location>
</feature>
<protein>
    <submittedName>
        <fullName evidence="10">Chloramphenicol-sensitive protein RarD</fullName>
    </submittedName>
</protein>
<dbReference type="EMBL" id="QEKW01000005">
    <property type="protein sequence ID" value="PVZ10132.1"/>
    <property type="molecule type" value="Genomic_DNA"/>
</dbReference>
<name>A0A2U1FD84_9PSEU</name>
<sequence length="307" mass="32143">MATADPTVTAVGAEGRAGGTGRGYTAAVGAYALWGLSPAFWPLLAPADAVESVAHRVAWTLVGMLLVITVARRWSDLRGLPWRTWALITAGSALIAVNWGTYIWATTNAHVVDAALGYYATPLVSVLLAVVVLRERLRPVQWAAIGLAAAAVVVLTVGTGRLPWITLVLAVSFGVYGLVKNRVPLDPIPGLTAEGFLLGPLAIVFLIGLQVAGTGTFTGHGVGHALLLMAAGPVTMVPLLLFAAGARRLPLATLGVLQYINPTLQFLWGVIVAGEAMPVSRWIGVSLIWAALVIFTADALRARPLRA</sequence>
<dbReference type="PANTHER" id="PTHR22911:SF137">
    <property type="entry name" value="SOLUTE CARRIER FAMILY 35 MEMBER G2-RELATED"/>
    <property type="match status" value="1"/>
</dbReference>
<keyword evidence="4" id="KW-1003">Cell membrane</keyword>
<feature type="transmembrane region" description="Helical" evidence="8">
    <location>
        <begin position="251"/>
        <end position="273"/>
    </location>
</feature>
<evidence type="ECO:0000256" key="1">
    <source>
        <dbReference type="ARBA" id="ARBA00004651"/>
    </source>
</evidence>
<dbReference type="AlphaFoldDB" id="A0A2U1FD84"/>
<evidence type="ECO:0000313" key="11">
    <source>
        <dbReference type="Proteomes" id="UP000245639"/>
    </source>
</evidence>
<comment type="subcellular location">
    <subcellularLocation>
        <location evidence="1">Cell membrane</location>
        <topology evidence="1">Multi-pass membrane protein</topology>
    </subcellularLocation>
</comment>
<feature type="transmembrane region" description="Helical" evidence="8">
    <location>
        <begin position="23"/>
        <end position="41"/>
    </location>
</feature>
<dbReference type="InterPro" id="IPR004626">
    <property type="entry name" value="RarD"/>
</dbReference>
<dbReference type="NCBIfam" id="TIGR00688">
    <property type="entry name" value="rarD"/>
    <property type="match status" value="1"/>
</dbReference>
<evidence type="ECO:0000256" key="6">
    <source>
        <dbReference type="ARBA" id="ARBA00022989"/>
    </source>
</evidence>
<dbReference type="InterPro" id="IPR037185">
    <property type="entry name" value="EmrE-like"/>
</dbReference>